<feature type="binding site" evidence="1">
    <location>
        <position position="132"/>
    </location>
    <ligand>
        <name>Zn(2+)</name>
        <dbReference type="ChEBI" id="CHEBI:29105"/>
    </ligand>
</feature>
<dbReference type="PANTHER" id="PTHR33202">
    <property type="entry name" value="ZINC UPTAKE REGULATION PROTEIN"/>
    <property type="match status" value="1"/>
</dbReference>
<accession>A0A949U052</accession>
<comment type="caution">
    <text evidence="3">The sequence shown here is derived from an EMBL/GenBank/DDBJ whole genome shotgun (WGS) entry which is preliminary data.</text>
</comment>
<dbReference type="Pfam" id="PF01475">
    <property type="entry name" value="FUR"/>
    <property type="match status" value="1"/>
</dbReference>
<keyword evidence="1" id="KW-0479">Metal-binding</keyword>
<proteinExistence type="predicted"/>
<evidence type="ECO:0000256" key="1">
    <source>
        <dbReference type="PIRSR" id="PIRSR602481-1"/>
    </source>
</evidence>
<dbReference type="PANTHER" id="PTHR33202:SF8">
    <property type="entry name" value="PEROXIDE-RESPONSIVE REPRESSOR PERR"/>
    <property type="match status" value="1"/>
</dbReference>
<sequence>MEIEKYLRQQGIKVTKGRINILDIINSSAHAVNAEYIFKECRKRNLSIDLSTVYRALELFESKDIVKKFDLGQGKNNYRIRKEHHKHILQCKLCHKEVEIDCPMEQVKELIKDKTGFTFTDKELDLKLEGICEECIDNTKNKE</sequence>
<feature type="binding site" evidence="1">
    <location>
        <position position="94"/>
    </location>
    <ligand>
        <name>Zn(2+)</name>
        <dbReference type="ChEBI" id="CHEBI:29105"/>
    </ligand>
</feature>
<dbReference type="InterPro" id="IPR002481">
    <property type="entry name" value="FUR"/>
</dbReference>
<dbReference type="RefSeq" id="WP_218322050.1">
    <property type="nucleotide sequence ID" value="NZ_JAEEGC010000105.1"/>
</dbReference>
<feature type="binding site" evidence="1">
    <location>
        <position position="135"/>
    </location>
    <ligand>
        <name>Zn(2+)</name>
        <dbReference type="ChEBI" id="CHEBI:29105"/>
    </ligand>
</feature>
<evidence type="ECO:0000313" key="4">
    <source>
        <dbReference type="Proteomes" id="UP000694308"/>
    </source>
</evidence>
<feature type="binding site" evidence="1">
    <location>
        <position position="91"/>
    </location>
    <ligand>
        <name>Zn(2+)</name>
        <dbReference type="ChEBI" id="CHEBI:29105"/>
    </ligand>
</feature>
<organism evidence="3 4">
    <name type="scientific">Clostridium thailandense</name>
    <dbReference type="NCBI Taxonomy" id="2794346"/>
    <lineage>
        <taxon>Bacteria</taxon>
        <taxon>Bacillati</taxon>
        <taxon>Bacillota</taxon>
        <taxon>Clostridia</taxon>
        <taxon>Eubacteriales</taxon>
        <taxon>Clostridiaceae</taxon>
        <taxon>Clostridium</taxon>
    </lineage>
</organism>
<dbReference type="EMBL" id="JAEEGC010000105">
    <property type="protein sequence ID" value="MBV7274996.1"/>
    <property type="molecule type" value="Genomic_DNA"/>
</dbReference>
<gene>
    <name evidence="3" type="ORF">I6U48_19030</name>
</gene>
<feature type="binding site" evidence="2">
    <location>
        <position position="84"/>
    </location>
    <ligand>
        <name>Fe cation</name>
        <dbReference type="ChEBI" id="CHEBI:24875"/>
    </ligand>
</feature>
<evidence type="ECO:0000313" key="3">
    <source>
        <dbReference type="EMBL" id="MBV7274996.1"/>
    </source>
</evidence>
<dbReference type="Proteomes" id="UP000694308">
    <property type="component" value="Unassembled WGS sequence"/>
</dbReference>
<protein>
    <submittedName>
        <fullName evidence="3">Transcriptional repressor</fullName>
    </submittedName>
</protein>
<keyword evidence="2" id="KW-0408">Iron</keyword>
<keyword evidence="4" id="KW-1185">Reference proteome</keyword>
<dbReference type="GO" id="GO:0045892">
    <property type="term" value="P:negative regulation of DNA-templated transcription"/>
    <property type="evidence" value="ECO:0007669"/>
    <property type="project" value="TreeGrafter"/>
</dbReference>
<dbReference type="GO" id="GO:0003700">
    <property type="term" value="F:DNA-binding transcription factor activity"/>
    <property type="evidence" value="ECO:0007669"/>
    <property type="project" value="InterPro"/>
</dbReference>
<reference evidence="3" key="1">
    <citation type="submission" date="2020-12" db="EMBL/GenBank/DDBJ databases">
        <title>Clostridium thailandense sp. nov., a novel acetogenic bacterium isolated from peat land soil in Thailand.</title>
        <authorList>
            <person name="Chaikitkaew S."/>
            <person name="Birkeland N.K."/>
        </authorList>
    </citation>
    <scope>NUCLEOTIDE SEQUENCE</scope>
    <source>
        <strain evidence="3">PL3</strain>
    </source>
</reference>
<dbReference type="GO" id="GO:0000976">
    <property type="term" value="F:transcription cis-regulatory region binding"/>
    <property type="evidence" value="ECO:0007669"/>
    <property type="project" value="TreeGrafter"/>
</dbReference>
<comment type="cofactor">
    <cofactor evidence="2">
        <name>Mn(2+)</name>
        <dbReference type="ChEBI" id="CHEBI:29035"/>
    </cofactor>
    <cofactor evidence="2">
        <name>Fe(2+)</name>
        <dbReference type="ChEBI" id="CHEBI:29033"/>
    </cofactor>
    <text evidence="2">Binds 1 Mn(2+) or Fe(2+) ion per subunit.</text>
</comment>
<dbReference type="GO" id="GO:1900376">
    <property type="term" value="P:regulation of secondary metabolite biosynthetic process"/>
    <property type="evidence" value="ECO:0007669"/>
    <property type="project" value="TreeGrafter"/>
</dbReference>
<keyword evidence="1" id="KW-0862">Zinc</keyword>
<dbReference type="CDD" id="cd07153">
    <property type="entry name" value="Fur_like"/>
    <property type="match status" value="1"/>
</dbReference>
<comment type="cofactor">
    <cofactor evidence="1">
        <name>Zn(2+)</name>
        <dbReference type="ChEBI" id="CHEBI:29105"/>
    </cofactor>
    <text evidence="1">Binds 1 zinc ion per subunit.</text>
</comment>
<dbReference type="GO" id="GO:0008270">
    <property type="term" value="F:zinc ion binding"/>
    <property type="evidence" value="ECO:0007669"/>
    <property type="project" value="TreeGrafter"/>
</dbReference>
<dbReference type="AlphaFoldDB" id="A0A949U052"/>
<feature type="binding site" evidence="2">
    <location>
        <position position="105"/>
    </location>
    <ligand>
        <name>Fe cation</name>
        <dbReference type="ChEBI" id="CHEBI:24875"/>
    </ligand>
</feature>
<evidence type="ECO:0000256" key="2">
    <source>
        <dbReference type="PIRSR" id="PIRSR602481-2"/>
    </source>
</evidence>
<name>A0A949U052_9CLOT</name>